<feature type="region of interest" description="Disordered" evidence="1">
    <location>
        <begin position="1"/>
        <end position="24"/>
    </location>
</feature>
<protein>
    <submittedName>
        <fullName evidence="2">Uncharacterized protein</fullName>
    </submittedName>
</protein>
<feature type="compositionally biased region" description="Basic and acidic residues" evidence="1">
    <location>
        <begin position="373"/>
        <end position="394"/>
    </location>
</feature>
<evidence type="ECO:0000313" key="2">
    <source>
        <dbReference type="EMBL" id="KAK9984918.1"/>
    </source>
</evidence>
<gene>
    <name evidence="2" type="ORF">SO802_034443</name>
</gene>
<comment type="caution">
    <text evidence="2">The sequence shown here is derived from an EMBL/GenBank/DDBJ whole genome shotgun (WGS) entry which is preliminary data.</text>
</comment>
<sequence length="415" mass="45383">MKLSLKFQENPNHQNQNQNQNQNPVLKAKLPITIFNQPFLSTTTTTTTTTSTISSSSDLSFSLSTNFPSGPSLKLSYFPTTTTVSSPFSLSLKSGLGLFGSPHNSPLVFSANFSLSPTNTPIPTFSFHFKPQLGHFSLKRSTFSDPSSNQVSGSFSNGGVKVNSGSYSNGVVSFDSGSFSNGKLGSGFVSEELSVWQELKLEPCSLKDGFTNPESLKSCAVDLNSGIGLVSERQLALKDSGKDGILHGVAVMARTVFPVTKRLTVNMRWGVNFPADLRKTMPYLSVNKIGIERVEEVKEVAKNSGENNVGDLELLKGMCFWMRRDLESLEKENREMKQSLEEMRLGISVKNFRGQSDVIGKKVVPPTSESSSEFERWRSKKSGGEENGQRESKKSTNLVSDVESELQRAIKAASL</sequence>
<feature type="compositionally biased region" description="Low complexity" evidence="1">
    <location>
        <begin position="8"/>
        <end position="23"/>
    </location>
</feature>
<name>A0AAW2BHN1_9ROSI</name>
<dbReference type="PANTHER" id="PTHR34285:SF6">
    <property type="entry name" value="TRANSMEMBRANE PROTEIN"/>
    <property type="match status" value="1"/>
</dbReference>
<evidence type="ECO:0000256" key="1">
    <source>
        <dbReference type="SAM" id="MobiDB-lite"/>
    </source>
</evidence>
<feature type="region of interest" description="Disordered" evidence="1">
    <location>
        <begin position="361"/>
        <end position="401"/>
    </location>
</feature>
<accession>A0AAW2BHN1</accession>
<reference evidence="2 3" key="1">
    <citation type="submission" date="2024-01" db="EMBL/GenBank/DDBJ databases">
        <title>A telomere-to-telomere, gap-free genome of sweet tea (Lithocarpus litseifolius).</title>
        <authorList>
            <person name="Zhou J."/>
        </authorList>
    </citation>
    <scope>NUCLEOTIDE SEQUENCE [LARGE SCALE GENOMIC DNA]</scope>
    <source>
        <strain evidence="2">Zhou-2022a</strain>
        <tissue evidence="2">Leaf</tissue>
    </source>
</reference>
<dbReference type="EMBL" id="JAZDWU010000012">
    <property type="protein sequence ID" value="KAK9984918.1"/>
    <property type="molecule type" value="Genomic_DNA"/>
</dbReference>
<dbReference type="Proteomes" id="UP001459277">
    <property type="component" value="Unassembled WGS sequence"/>
</dbReference>
<dbReference type="AlphaFoldDB" id="A0AAW2BHN1"/>
<keyword evidence="3" id="KW-1185">Reference proteome</keyword>
<organism evidence="2 3">
    <name type="scientific">Lithocarpus litseifolius</name>
    <dbReference type="NCBI Taxonomy" id="425828"/>
    <lineage>
        <taxon>Eukaryota</taxon>
        <taxon>Viridiplantae</taxon>
        <taxon>Streptophyta</taxon>
        <taxon>Embryophyta</taxon>
        <taxon>Tracheophyta</taxon>
        <taxon>Spermatophyta</taxon>
        <taxon>Magnoliopsida</taxon>
        <taxon>eudicotyledons</taxon>
        <taxon>Gunneridae</taxon>
        <taxon>Pentapetalae</taxon>
        <taxon>rosids</taxon>
        <taxon>fabids</taxon>
        <taxon>Fagales</taxon>
        <taxon>Fagaceae</taxon>
        <taxon>Lithocarpus</taxon>
    </lineage>
</organism>
<evidence type="ECO:0000313" key="3">
    <source>
        <dbReference type="Proteomes" id="UP001459277"/>
    </source>
</evidence>
<dbReference type="PANTHER" id="PTHR34285">
    <property type="entry name" value="OS08G0510800 PROTEIN"/>
    <property type="match status" value="1"/>
</dbReference>
<proteinExistence type="predicted"/>